<keyword evidence="2" id="KW-1185">Reference proteome</keyword>
<evidence type="ECO:0000313" key="2">
    <source>
        <dbReference type="Proteomes" id="UP000001072"/>
    </source>
</evidence>
<dbReference type="GeneID" id="18922113"/>
<reference evidence="2" key="1">
    <citation type="journal article" date="2011" name="Proc. Natl. Acad. Sci. U.S.A.">
        <title>Obligate biotrophy features unraveled by the genomic analysis of rust fungi.</title>
        <authorList>
            <person name="Duplessis S."/>
            <person name="Cuomo C.A."/>
            <person name="Lin Y.-C."/>
            <person name="Aerts A."/>
            <person name="Tisserant E."/>
            <person name="Veneault-Fourrey C."/>
            <person name="Joly D.L."/>
            <person name="Hacquard S."/>
            <person name="Amselem J."/>
            <person name="Cantarel B.L."/>
            <person name="Chiu R."/>
            <person name="Coutinho P.M."/>
            <person name="Feau N."/>
            <person name="Field M."/>
            <person name="Frey P."/>
            <person name="Gelhaye E."/>
            <person name="Goldberg J."/>
            <person name="Grabherr M.G."/>
            <person name="Kodira C.D."/>
            <person name="Kohler A."/>
            <person name="Kuees U."/>
            <person name="Lindquist E.A."/>
            <person name="Lucas S.M."/>
            <person name="Mago R."/>
            <person name="Mauceli E."/>
            <person name="Morin E."/>
            <person name="Murat C."/>
            <person name="Pangilinan J.L."/>
            <person name="Park R."/>
            <person name="Pearson M."/>
            <person name="Quesneville H."/>
            <person name="Rouhier N."/>
            <person name="Sakthikumar S."/>
            <person name="Salamov A.A."/>
            <person name="Schmutz J."/>
            <person name="Selles B."/>
            <person name="Shapiro H."/>
            <person name="Tanguay P."/>
            <person name="Tuskan G.A."/>
            <person name="Henrissat B."/>
            <person name="Van de Peer Y."/>
            <person name="Rouze P."/>
            <person name="Ellis J.G."/>
            <person name="Dodds P.N."/>
            <person name="Schein J.E."/>
            <person name="Zhong S."/>
            <person name="Hamelin R.C."/>
            <person name="Grigoriev I.V."/>
            <person name="Szabo L.J."/>
            <person name="Martin F."/>
        </authorList>
    </citation>
    <scope>NUCLEOTIDE SEQUENCE [LARGE SCALE GENOMIC DNA]</scope>
    <source>
        <strain evidence="2">98AG31 / pathotype 3-4-7</strain>
    </source>
</reference>
<dbReference type="InParanoid" id="F4RD13"/>
<sequence>MLDPFDEAVAIGQKISELISAKDTKVGDLIPHGTQITLPQGINFIVEVSTHKGTTEVPINEAIKKVTGQSLPVALAEPEKIIDHKEFLEKVANGDWAGKKFPGFQVFKDDDDKDQFGISCNHFDLLFEKEQMKLFKICFNDIPEDSDWAPKPGASRESSW</sequence>
<accession>F4RD13</accession>
<protein>
    <submittedName>
        <fullName evidence="1">Uncharacterized protein</fullName>
    </submittedName>
</protein>
<dbReference type="Proteomes" id="UP000001072">
    <property type="component" value="Unassembled WGS sequence"/>
</dbReference>
<dbReference type="EMBL" id="GL883096">
    <property type="protein sequence ID" value="EGG09820.1"/>
    <property type="molecule type" value="Genomic_DNA"/>
</dbReference>
<evidence type="ECO:0000313" key="1">
    <source>
        <dbReference type="EMBL" id="EGG09820.1"/>
    </source>
</evidence>
<dbReference type="HOGENOM" id="CLU_1652532_0_0_1"/>
<organism evidence="2">
    <name type="scientific">Melampsora larici-populina (strain 98AG31 / pathotype 3-4-7)</name>
    <name type="common">Poplar leaf rust fungus</name>
    <dbReference type="NCBI Taxonomy" id="747676"/>
    <lineage>
        <taxon>Eukaryota</taxon>
        <taxon>Fungi</taxon>
        <taxon>Dikarya</taxon>
        <taxon>Basidiomycota</taxon>
        <taxon>Pucciniomycotina</taxon>
        <taxon>Pucciniomycetes</taxon>
        <taxon>Pucciniales</taxon>
        <taxon>Melampsoraceae</taxon>
        <taxon>Melampsora</taxon>
    </lineage>
</organism>
<name>F4RD13_MELLP</name>
<dbReference type="VEuPathDB" id="FungiDB:MELLADRAFT_103931"/>
<gene>
    <name evidence="1" type="ORF">MELLADRAFT_103931</name>
</gene>
<dbReference type="KEGG" id="mlr:MELLADRAFT_103931"/>
<dbReference type="RefSeq" id="XP_007406874.1">
    <property type="nucleotide sequence ID" value="XM_007406812.1"/>
</dbReference>
<dbReference type="AlphaFoldDB" id="F4RD13"/>
<proteinExistence type="predicted"/>